<accession>A0A6A4XCJ9</accession>
<keyword evidence="2" id="KW-1185">Reference proteome</keyword>
<protein>
    <submittedName>
        <fullName evidence="1">Uncharacterized protein</fullName>
    </submittedName>
</protein>
<name>A0A6A4XCJ9_AMPAM</name>
<dbReference type="EMBL" id="VIIS01000073">
    <property type="protein sequence ID" value="KAF0313734.1"/>
    <property type="molecule type" value="Genomic_DNA"/>
</dbReference>
<sequence length="85" mass="9181">MGAHEDGVHDGTIARRVDALEASAADLAESSDRDQLLVDVTDLRHRLTDLHGQARPAQLTAAGRRHRKPMGWLALSNCTALSADQ</sequence>
<dbReference type="Proteomes" id="UP000440578">
    <property type="component" value="Unassembled WGS sequence"/>
</dbReference>
<dbReference type="AlphaFoldDB" id="A0A6A4XCJ9"/>
<gene>
    <name evidence="1" type="ORF">FJT64_015719</name>
</gene>
<organism evidence="1 2">
    <name type="scientific">Amphibalanus amphitrite</name>
    <name type="common">Striped barnacle</name>
    <name type="synonym">Balanus amphitrite</name>
    <dbReference type="NCBI Taxonomy" id="1232801"/>
    <lineage>
        <taxon>Eukaryota</taxon>
        <taxon>Metazoa</taxon>
        <taxon>Ecdysozoa</taxon>
        <taxon>Arthropoda</taxon>
        <taxon>Crustacea</taxon>
        <taxon>Multicrustacea</taxon>
        <taxon>Cirripedia</taxon>
        <taxon>Thoracica</taxon>
        <taxon>Thoracicalcarea</taxon>
        <taxon>Balanomorpha</taxon>
        <taxon>Balanoidea</taxon>
        <taxon>Balanidae</taxon>
        <taxon>Amphibalaninae</taxon>
        <taxon>Amphibalanus</taxon>
    </lineage>
</organism>
<evidence type="ECO:0000313" key="1">
    <source>
        <dbReference type="EMBL" id="KAF0313734.1"/>
    </source>
</evidence>
<comment type="caution">
    <text evidence="1">The sequence shown here is derived from an EMBL/GenBank/DDBJ whole genome shotgun (WGS) entry which is preliminary data.</text>
</comment>
<reference evidence="1 2" key="1">
    <citation type="submission" date="2019-07" db="EMBL/GenBank/DDBJ databases">
        <title>Draft genome assembly of a fouling barnacle, Amphibalanus amphitrite (Darwin, 1854): The first reference genome for Thecostraca.</title>
        <authorList>
            <person name="Kim W."/>
        </authorList>
    </citation>
    <scope>NUCLEOTIDE SEQUENCE [LARGE SCALE GENOMIC DNA]</scope>
    <source>
        <strain evidence="1">SNU_AA5</strain>
        <tissue evidence="1">Soma without cirri and trophi</tissue>
    </source>
</reference>
<evidence type="ECO:0000313" key="2">
    <source>
        <dbReference type="Proteomes" id="UP000440578"/>
    </source>
</evidence>
<proteinExistence type="predicted"/>
<dbReference type="OrthoDB" id="10687775at2759"/>